<organism evidence="5 6">
    <name type="scientific">Halocaridina rubra</name>
    <name type="common">Hawaiian red shrimp</name>
    <dbReference type="NCBI Taxonomy" id="373956"/>
    <lineage>
        <taxon>Eukaryota</taxon>
        <taxon>Metazoa</taxon>
        <taxon>Ecdysozoa</taxon>
        <taxon>Arthropoda</taxon>
        <taxon>Crustacea</taxon>
        <taxon>Multicrustacea</taxon>
        <taxon>Malacostraca</taxon>
        <taxon>Eumalacostraca</taxon>
        <taxon>Eucarida</taxon>
        <taxon>Decapoda</taxon>
        <taxon>Pleocyemata</taxon>
        <taxon>Caridea</taxon>
        <taxon>Atyoidea</taxon>
        <taxon>Atyidae</taxon>
        <taxon>Halocaridina</taxon>
    </lineage>
</organism>
<evidence type="ECO:0000256" key="2">
    <source>
        <dbReference type="ARBA" id="ARBA00023157"/>
    </source>
</evidence>
<feature type="non-terminal residue" evidence="5">
    <location>
        <position position="1"/>
    </location>
</feature>
<dbReference type="InterPro" id="IPR036607">
    <property type="entry name" value="PRKCSH"/>
</dbReference>
<feature type="domain" description="MRH" evidence="4">
    <location>
        <begin position="1"/>
        <end position="82"/>
    </location>
</feature>
<evidence type="ECO:0000259" key="4">
    <source>
        <dbReference type="PROSITE" id="PS51914"/>
    </source>
</evidence>
<accession>A0AAN8ZX15</accession>
<dbReference type="GO" id="GO:0006491">
    <property type="term" value="P:N-glycan processing"/>
    <property type="evidence" value="ECO:0007669"/>
    <property type="project" value="TreeGrafter"/>
</dbReference>
<evidence type="ECO:0000313" key="6">
    <source>
        <dbReference type="Proteomes" id="UP001381693"/>
    </source>
</evidence>
<protein>
    <recommendedName>
        <fullName evidence="4">MRH domain-containing protein</fullName>
    </recommendedName>
</protein>
<proteinExistence type="predicted"/>
<dbReference type="AlphaFoldDB" id="A0AAN8ZX15"/>
<dbReference type="PROSITE" id="PS51914">
    <property type="entry name" value="MRH"/>
    <property type="match status" value="1"/>
</dbReference>
<name>A0AAN8ZX15_HALRR</name>
<keyword evidence="6" id="KW-1185">Reference proteome</keyword>
<dbReference type="Pfam" id="PF13015">
    <property type="entry name" value="PRKCSH_1"/>
    <property type="match status" value="1"/>
</dbReference>
<evidence type="ECO:0000256" key="1">
    <source>
        <dbReference type="ARBA" id="ARBA00022729"/>
    </source>
</evidence>
<comment type="caution">
    <text evidence="5">The sequence shown here is derived from an EMBL/GenBank/DDBJ whole genome shotgun (WGS) entry which is preliminary data.</text>
</comment>
<dbReference type="InterPro" id="IPR009011">
    <property type="entry name" value="Man6P_isomerase_rcpt-bd_dom_sf"/>
</dbReference>
<dbReference type="EMBL" id="JAXCGZ010021919">
    <property type="protein sequence ID" value="KAK7041536.1"/>
    <property type="molecule type" value="Genomic_DNA"/>
</dbReference>
<dbReference type="PANTHER" id="PTHR12630:SF1">
    <property type="entry name" value="GLUCOSIDASE 2 SUBUNIT BETA"/>
    <property type="match status" value="1"/>
</dbReference>
<dbReference type="Proteomes" id="UP001381693">
    <property type="component" value="Unassembled WGS sequence"/>
</dbReference>
<sequence>AIQKPKSGQGETRLGQWGDWSGPENNKYIKMKYTNGQACWNGPTRSADVQLSCGTDTKLTSVTEPSRCEYLFVMTTPAVCSKPDYINGGESEEHIHSEL</sequence>
<dbReference type="InterPro" id="IPR039794">
    <property type="entry name" value="Gtb1-like"/>
</dbReference>
<dbReference type="SUPFAM" id="SSF50911">
    <property type="entry name" value="Mannose 6-phosphate receptor domain"/>
    <property type="match status" value="1"/>
</dbReference>
<gene>
    <name evidence="5" type="ORF">SK128_025009</name>
</gene>
<keyword evidence="2" id="KW-1015">Disulfide bond</keyword>
<evidence type="ECO:0000256" key="3">
    <source>
        <dbReference type="SAM" id="MobiDB-lite"/>
    </source>
</evidence>
<keyword evidence="1" id="KW-0732">Signal</keyword>
<feature type="region of interest" description="Disordered" evidence="3">
    <location>
        <begin position="1"/>
        <end position="22"/>
    </location>
</feature>
<dbReference type="InterPro" id="IPR044865">
    <property type="entry name" value="MRH_dom"/>
</dbReference>
<dbReference type="GO" id="GO:0017177">
    <property type="term" value="C:glucosidase II complex"/>
    <property type="evidence" value="ECO:0007669"/>
    <property type="project" value="TreeGrafter"/>
</dbReference>
<dbReference type="Gene3D" id="2.70.130.10">
    <property type="entry name" value="Mannose-6-phosphate receptor binding domain"/>
    <property type="match status" value="1"/>
</dbReference>
<evidence type="ECO:0000313" key="5">
    <source>
        <dbReference type="EMBL" id="KAK7041536.1"/>
    </source>
</evidence>
<dbReference type="PANTHER" id="PTHR12630">
    <property type="entry name" value="N-LINKED OLIGOSACCHARIDE PROCESSING"/>
    <property type="match status" value="1"/>
</dbReference>
<reference evidence="5 6" key="1">
    <citation type="submission" date="2023-11" db="EMBL/GenBank/DDBJ databases">
        <title>Halocaridina rubra genome assembly.</title>
        <authorList>
            <person name="Smith C."/>
        </authorList>
    </citation>
    <scope>NUCLEOTIDE SEQUENCE [LARGE SCALE GENOMIC DNA]</scope>
    <source>
        <strain evidence="5">EP-1</strain>
        <tissue evidence="5">Whole</tissue>
    </source>
</reference>